<evidence type="ECO:0000313" key="2">
    <source>
        <dbReference type="EMBL" id="QVT78583.1"/>
    </source>
</evidence>
<keyword evidence="1" id="KW-0812">Transmembrane</keyword>
<gene>
    <name evidence="2" type="ORF">ENKNEFLB_00961</name>
</gene>
<accession>A0ABX8EDM8</accession>
<protein>
    <recommendedName>
        <fullName evidence="4">DUF3592 domain-containing protein</fullName>
    </recommendedName>
</protein>
<dbReference type="EMBL" id="CP075371">
    <property type="protein sequence ID" value="QVT78583.1"/>
    <property type="molecule type" value="Genomic_DNA"/>
</dbReference>
<keyword evidence="1" id="KW-0472">Membrane</keyword>
<evidence type="ECO:0000313" key="3">
    <source>
        <dbReference type="Proteomes" id="UP000679307"/>
    </source>
</evidence>
<sequence length="167" mass="17602">MTPTHLLTSLASLSAPTLLPAALEPGDVRGIVWSILATVVGVVALVLGGRQLRTWVAGGPVHRQWPTVEGVVVGTTGRPRAFTGEQRVTEGARYRVVRHPDQDGVQTETAVPPAVRRPHPSGAPVTLHVDPSGRSTPVAAHSLLPRIVALLALGVVLLGGVLVHWFF</sequence>
<proteinExistence type="predicted"/>
<evidence type="ECO:0000256" key="1">
    <source>
        <dbReference type="SAM" id="Phobius"/>
    </source>
</evidence>
<feature type="transmembrane region" description="Helical" evidence="1">
    <location>
        <begin position="143"/>
        <end position="166"/>
    </location>
</feature>
<dbReference type="RefSeq" id="WP_214058152.1">
    <property type="nucleotide sequence ID" value="NZ_BAAAHS010000110.1"/>
</dbReference>
<name>A0ABX8EDM8_9ACTN</name>
<keyword evidence="3" id="KW-1185">Reference proteome</keyword>
<keyword evidence="1" id="KW-1133">Transmembrane helix</keyword>
<reference evidence="2 3" key="1">
    <citation type="submission" date="2021-05" db="EMBL/GenBank/DDBJ databases">
        <title>Complete genome of Nocardioides aquaticus KCTC 9944T isolated from meromictic and hypersaline Ekho Lake, Antarctica.</title>
        <authorList>
            <person name="Hwang K."/>
            <person name="Kim K.M."/>
            <person name="Choe H."/>
        </authorList>
    </citation>
    <scope>NUCLEOTIDE SEQUENCE [LARGE SCALE GENOMIC DNA]</scope>
    <source>
        <strain evidence="2 3">KCTC 9944</strain>
    </source>
</reference>
<feature type="transmembrane region" description="Helical" evidence="1">
    <location>
        <begin position="31"/>
        <end position="48"/>
    </location>
</feature>
<organism evidence="2 3">
    <name type="scientific">Nocardioides aquaticus</name>
    <dbReference type="NCBI Taxonomy" id="160826"/>
    <lineage>
        <taxon>Bacteria</taxon>
        <taxon>Bacillati</taxon>
        <taxon>Actinomycetota</taxon>
        <taxon>Actinomycetes</taxon>
        <taxon>Propionibacteriales</taxon>
        <taxon>Nocardioidaceae</taxon>
        <taxon>Nocardioides</taxon>
    </lineage>
</organism>
<evidence type="ECO:0008006" key="4">
    <source>
        <dbReference type="Google" id="ProtNLM"/>
    </source>
</evidence>
<dbReference type="Proteomes" id="UP000679307">
    <property type="component" value="Chromosome"/>
</dbReference>